<evidence type="ECO:0000313" key="2">
    <source>
        <dbReference type="EMBL" id="CAI2359166.1"/>
    </source>
</evidence>
<dbReference type="EMBL" id="CAMPGE010000419">
    <property type="protein sequence ID" value="CAI2359166.1"/>
    <property type="molecule type" value="Genomic_DNA"/>
</dbReference>
<protein>
    <submittedName>
        <fullName evidence="2">Uncharacterized protein</fullName>
    </submittedName>
</protein>
<organism evidence="2 3">
    <name type="scientific">Euplotes crassus</name>
    <dbReference type="NCBI Taxonomy" id="5936"/>
    <lineage>
        <taxon>Eukaryota</taxon>
        <taxon>Sar</taxon>
        <taxon>Alveolata</taxon>
        <taxon>Ciliophora</taxon>
        <taxon>Intramacronucleata</taxon>
        <taxon>Spirotrichea</taxon>
        <taxon>Hypotrichia</taxon>
        <taxon>Euplotida</taxon>
        <taxon>Euplotidae</taxon>
        <taxon>Moneuplotes</taxon>
    </lineage>
</organism>
<feature type="compositionally biased region" description="Low complexity" evidence="1">
    <location>
        <begin position="218"/>
        <end position="230"/>
    </location>
</feature>
<gene>
    <name evidence="2" type="ORF">ECRASSUSDP1_LOCUS451</name>
</gene>
<accession>A0AAD1TZ89</accession>
<feature type="region of interest" description="Disordered" evidence="1">
    <location>
        <begin position="215"/>
        <end position="260"/>
    </location>
</feature>
<reference evidence="2" key="1">
    <citation type="submission" date="2023-07" db="EMBL/GenBank/DDBJ databases">
        <authorList>
            <consortium name="AG Swart"/>
            <person name="Singh M."/>
            <person name="Singh A."/>
            <person name="Seah K."/>
            <person name="Emmerich C."/>
        </authorList>
    </citation>
    <scope>NUCLEOTIDE SEQUENCE</scope>
    <source>
        <strain evidence="2">DP1</strain>
    </source>
</reference>
<sequence>MELPELTSKRSTKSILSKESTKRAKLTFPALFRYIRGRNLSVGRNSAIDSSNLLRPIPLSTGKKYLRSRTRKKFNKIARGSMIRFEQKEDLLEEKLNLFIHPYNHSVTVRNHMTFDEREKNAAKALESIGKLDNKWAFVKDFIFQQNKDQFREVCYNANKKLYDKFNVNGIWKKFFKLTKSSKDVLNIGVLPPAKRKRSPGKMRRHYKYYKGLKRRSVASSRDSSGKKSSLQPDSSLTKSKFSKEKSPEPSMNNITEENVSVNDCNNLDLKVQKVFKKNTEAKERKSSKNYLFNMKGKKKYNKKNSLVPPTKMKTLGIEVKNYFRKPDSSIIENQSERISKLIDTHEEIHKNLKIGKFHRVHCRNIGSKRIFAGSTSTFNRNRIRQSMNNGKRKVVLSPPSTQHSFKCLSPILSKNARKISKEKGILHLSNVKSTESSDGLPNFSTILKTNVRDFTLQDPVCESVKKCKQEQVNVRINEFKDVRKVYDGLNKNFKQRNILTKRYRDLRHKKLKQERNNSIS</sequence>
<proteinExistence type="predicted"/>
<evidence type="ECO:0000256" key="1">
    <source>
        <dbReference type="SAM" id="MobiDB-lite"/>
    </source>
</evidence>
<name>A0AAD1TZ89_EUPCR</name>
<keyword evidence="3" id="KW-1185">Reference proteome</keyword>
<dbReference type="AlphaFoldDB" id="A0AAD1TZ89"/>
<dbReference type="Proteomes" id="UP001295684">
    <property type="component" value="Unassembled WGS sequence"/>
</dbReference>
<comment type="caution">
    <text evidence="2">The sequence shown here is derived from an EMBL/GenBank/DDBJ whole genome shotgun (WGS) entry which is preliminary data.</text>
</comment>
<evidence type="ECO:0000313" key="3">
    <source>
        <dbReference type="Proteomes" id="UP001295684"/>
    </source>
</evidence>